<evidence type="ECO:0000313" key="1">
    <source>
        <dbReference type="EMBL" id="VDK57578.1"/>
    </source>
</evidence>
<proteinExistence type="predicted"/>
<dbReference type="WBParaSite" id="GPUH_0000721201-mRNA-1">
    <property type="protein sequence ID" value="GPUH_0000721201-mRNA-1"/>
    <property type="gene ID" value="GPUH_0000721201"/>
</dbReference>
<accession>A0A183DER2</accession>
<dbReference type="OrthoDB" id="10044608at2759"/>
<dbReference type="EMBL" id="UYRT01018270">
    <property type="protein sequence ID" value="VDK57578.1"/>
    <property type="molecule type" value="Genomic_DNA"/>
</dbReference>
<evidence type="ECO:0000313" key="2">
    <source>
        <dbReference type="Proteomes" id="UP000271098"/>
    </source>
</evidence>
<reference evidence="3" key="1">
    <citation type="submission" date="2016-06" db="UniProtKB">
        <authorList>
            <consortium name="WormBaseParasite"/>
        </authorList>
    </citation>
    <scope>IDENTIFICATION</scope>
</reference>
<organism evidence="3">
    <name type="scientific">Gongylonema pulchrum</name>
    <dbReference type="NCBI Taxonomy" id="637853"/>
    <lineage>
        <taxon>Eukaryota</taxon>
        <taxon>Metazoa</taxon>
        <taxon>Ecdysozoa</taxon>
        <taxon>Nematoda</taxon>
        <taxon>Chromadorea</taxon>
        <taxon>Rhabditida</taxon>
        <taxon>Spirurina</taxon>
        <taxon>Spiruromorpha</taxon>
        <taxon>Spiruroidea</taxon>
        <taxon>Gongylonematidae</taxon>
        <taxon>Gongylonema</taxon>
    </lineage>
</organism>
<evidence type="ECO:0000313" key="3">
    <source>
        <dbReference type="WBParaSite" id="GPUH_0000721201-mRNA-1"/>
    </source>
</evidence>
<dbReference type="Proteomes" id="UP000271098">
    <property type="component" value="Unassembled WGS sequence"/>
</dbReference>
<keyword evidence="2" id="KW-1185">Reference proteome</keyword>
<dbReference type="AlphaFoldDB" id="A0A183DER2"/>
<protein>
    <submittedName>
        <fullName evidence="3">DDE_Tnp_1_7 domain-containing protein</fullName>
    </submittedName>
</protein>
<reference evidence="1 2" key="2">
    <citation type="submission" date="2018-11" db="EMBL/GenBank/DDBJ databases">
        <authorList>
            <consortium name="Pathogen Informatics"/>
        </authorList>
    </citation>
    <scope>NUCLEOTIDE SEQUENCE [LARGE SCALE GENOMIC DNA]</scope>
</reference>
<gene>
    <name evidence="1" type="ORF">GPUH_LOCUS7201</name>
</gene>
<sequence>MRIFCSDDTDSEADEIDISRRLHELVEEGPPTSLCIDESGELLPSMQCEKCSQRHCSCDECRISHIIICGLLVDGEDTNSLTWV</sequence>
<name>A0A183DER2_9BILA</name>